<evidence type="ECO:0000313" key="2">
    <source>
        <dbReference type="Proteomes" id="UP000018780"/>
    </source>
</evidence>
<gene>
    <name evidence="1" type="ORF">METH_08645</name>
</gene>
<protein>
    <submittedName>
        <fullName evidence="1">Uncharacterized protein</fullName>
    </submittedName>
</protein>
<evidence type="ECO:0000313" key="1">
    <source>
        <dbReference type="EMBL" id="AHD03011.1"/>
    </source>
</evidence>
<dbReference type="Proteomes" id="UP000018780">
    <property type="component" value="Chromosome"/>
</dbReference>
<keyword evidence="2" id="KW-1185">Reference proteome</keyword>
<name>V9VW74_9RHOB</name>
<accession>V9VW74</accession>
<dbReference type="KEGG" id="lmd:METH_08645"/>
<dbReference type="EMBL" id="CP006773">
    <property type="protein sequence ID" value="AHD03011.1"/>
    <property type="molecule type" value="Genomic_DNA"/>
</dbReference>
<sequence length="136" mass="15912">MCGAILMRFFLDRLFCKLFPVHSENDITTRFEASCIACFPHELLKNANASEGVLNAYLNDFRVYLCVQFFCAECRNLPKIFLLPWLDRHINDAICQIRAIYTKLIFLSPDTQDNKEYPHLLKEAKIKGDLFLKQFI</sequence>
<reference evidence="1 2" key="1">
    <citation type="submission" date="2013-09" db="EMBL/GenBank/DDBJ databases">
        <authorList>
            <consortium name="DOE Joint Genome Institute"/>
            <person name="Klenk H.-P."/>
            <person name="Huntemann M."/>
            <person name="Han J."/>
            <person name="Chen A."/>
            <person name="Kyrpides N."/>
            <person name="Mavromatis K."/>
            <person name="Markowitz V."/>
            <person name="Palaniappan K."/>
            <person name="Ivanova N."/>
            <person name="Schaumberg A."/>
            <person name="Pati A."/>
            <person name="Liolios K."/>
            <person name="Nordberg H.P."/>
            <person name="Cantor M.N."/>
            <person name="Hua S.X."/>
            <person name="Woyke T."/>
        </authorList>
    </citation>
    <scope>NUCLEOTIDE SEQUENCE [LARGE SCALE GENOMIC DNA]</scope>
    <source>
        <strain evidence="1 2">DSM 14336</strain>
    </source>
</reference>
<proteinExistence type="predicted"/>
<organism evidence="1 2">
    <name type="scientific">Leisingera methylohalidivorans DSM 14336</name>
    <dbReference type="NCBI Taxonomy" id="999552"/>
    <lineage>
        <taxon>Bacteria</taxon>
        <taxon>Pseudomonadati</taxon>
        <taxon>Pseudomonadota</taxon>
        <taxon>Alphaproteobacteria</taxon>
        <taxon>Rhodobacterales</taxon>
        <taxon>Roseobacteraceae</taxon>
        <taxon>Leisingera</taxon>
    </lineage>
</organism>
<dbReference type="AlphaFoldDB" id="V9VW74"/>
<dbReference type="HOGENOM" id="CLU_1872858_0_0_5"/>